<comment type="catalytic activity">
    <reaction evidence="10">
        <text>shikimate + ATP = 3-phosphoshikimate + ADP + H(+)</text>
        <dbReference type="Rhea" id="RHEA:13121"/>
        <dbReference type="ChEBI" id="CHEBI:15378"/>
        <dbReference type="ChEBI" id="CHEBI:30616"/>
        <dbReference type="ChEBI" id="CHEBI:36208"/>
        <dbReference type="ChEBI" id="CHEBI:145989"/>
        <dbReference type="ChEBI" id="CHEBI:456216"/>
        <dbReference type="EC" id="2.7.1.71"/>
    </reaction>
</comment>
<evidence type="ECO:0000256" key="9">
    <source>
        <dbReference type="ARBA" id="ARBA00023141"/>
    </source>
</evidence>
<comment type="similarity">
    <text evidence="2">Belongs to the shikimate kinase family.</text>
</comment>
<dbReference type="GO" id="GO:0005524">
    <property type="term" value="F:ATP binding"/>
    <property type="evidence" value="ECO:0007669"/>
    <property type="project" value="UniProtKB-KW"/>
</dbReference>
<name>A0A7V2SVR2_9BACT</name>
<dbReference type="InterPro" id="IPR023000">
    <property type="entry name" value="Shikimate_kinase_CS"/>
</dbReference>
<gene>
    <name evidence="11" type="ORF">ENJ63_01735</name>
</gene>
<proteinExistence type="inferred from homology"/>
<evidence type="ECO:0000256" key="5">
    <source>
        <dbReference type="ARBA" id="ARBA00022679"/>
    </source>
</evidence>
<dbReference type="InterPro" id="IPR000623">
    <property type="entry name" value="Shikimate_kinase/TSH1"/>
</dbReference>
<dbReference type="InterPro" id="IPR027417">
    <property type="entry name" value="P-loop_NTPase"/>
</dbReference>
<keyword evidence="5" id="KW-0808">Transferase</keyword>
<comment type="caution">
    <text evidence="11">The sequence shown here is derived from an EMBL/GenBank/DDBJ whole genome shotgun (WGS) entry which is preliminary data.</text>
</comment>
<keyword evidence="4" id="KW-0028">Amino-acid biosynthesis</keyword>
<keyword evidence="8" id="KW-0067">ATP-binding</keyword>
<keyword evidence="9" id="KW-0057">Aromatic amino acid biosynthesis</keyword>
<organism evidence="11">
    <name type="scientific">Dissulfuribacter thermophilus</name>
    <dbReference type="NCBI Taxonomy" id="1156395"/>
    <lineage>
        <taxon>Bacteria</taxon>
        <taxon>Pseudomonadati</taxon>
        <taxon>Thermodesulfobacteriota</taxon>
        <taxon>Dissulfuribacteria</taxon>
        <taxon>Dissulfuribacterales</taxon>
        <taxon>Dissulfuribacteraceae</taxon>
        <taxon>Dissulfuribacter</taxon>
    </lineage>
</organism>
<evidence type="ECO:0000256" key="8">
    <source>
        <dbReference type="ARBA" id="ARBA00022840"/>
    </source>
</evidence>
<keyword evidence="7 11" id="KW-0418">Kinase</keyword>
<dbReference type="CDD" id="cd00464">
    <property type="entry name" value="SK"/>
    <property type="match status" value="1"/>
</dbReference>
<dbReference type="GO" id="GO:0005829">
    <property type="term" value="C:cytosol"/>
    <property type="evidence" value="ECO:0007669"/>
    <property type="project" value="TreeGrafter"/>
</dbReference>
<evidence type="ECO:0000256" key="6">
    <source>
        <dbReference type="ARBA" id="ARBA00022741"/>
    </source>
</evidence>
<dbReference type="GO" id="GO:0008652">
    <property type="term" value="P:amino acid biosynthetic process"/>
    <property type="evidence" value="ECO:0007669"/>
    <property type="project" value="UniProtKB-KW"/>
</dbReference>
<comment type="pathway">
    <text evidence="1">Metabolic intermediate biosynthesis; chorismate biosynthesis; chorismate from D-erythrose 4-phosphate and phosphoenolpyruvate: step 5/7.</text>
</comment>
<dbReference type="Gene3D" id="3.40.50.300">
    <property type="entry name" value="P-loop containing nucleotide triphosphate hydrolases"/>
    <property type="match status" value="1"/>
</dbReference>
<evidence type="ECO:0000256" key="4">
    <source>
        <dbReference type="ARBA" id="ARBA00022605"/>
    </source>
</evidence>
<evidence type="ECO:0000256" key="10">
    <source>
        <dbReference type="ARBA" id="ARBA00048567"/>
    </source>
</evidence>
<evidence type="ECO:0000313" key="11">
    <source>
        <dbReference type="EMBL" id="HFC46583.1"/>
    </source>
</evidence>
<dbReference type="HAMAP" id="MF_00109">
    <property type="entry name" value="Shikimate_kinase"/>
    <property type="match status" value="1"/>
</dbReference>
<dbReference type="Pfam" id="PF01202">
    <property type="entry name" value="SKI"/>
    <property type="match status" value="1"/>
</dbReference>
<dbReference type="PROSITE" id="PS01128">
    <property type="entry name" value="SHIKIMATE_KINASE"/>
    <property type="match status" value="1"/>
</dbReference>
<dbReference type="GO" id="GO:0009073">
    <property type="term" value="P:aromatic amino acid family biosynthetic process"/>
    <property type="evidence" value="ECO:0007669"/>
    <property type="project" value="UniProtKB-KW"/>
</dbReference>
<sequence length="170" mass="19400">LIGYRATGKSTVGRLLAEALGWHFLDMDQEIKGRIQMDISRFVEERGWEAFRTEEKRLLREILDQRDQGPMVVATGGGVVLHQDLLSKLPQDTLVVWLKATPETIEARMAHDKGTSVNRPPLTQMGSAISEIREVLREREPLYSRFSHVTIQCDTLQPNEIKEKILSHAR</sequence>
<dbReference type="AlphaFoldDB" id="A0A7V2SVR2"/>
<dbReference type="InterPro" id="IPR031322">
    <property type="entry name" value="Shikimate/glucono_kinase"/>
</dbReference>
<dbReference type="GO" id="GO:0004765">
    <property type="term" value="F:shikimate kinase activity"/>
    <property type="evidence" value="ECO:0007669"/>
    <property type="project" value="UniProtKB-EC"/>
</dbReference>
<dbReference type="GO" id="GO:0009423">
    <property type="term" value="P:chorismate biosynthetic process"/>
    <property type="evidence" value="ECO:0007669"/>
    <property type="project" value="UniProtKB-UniPathway"/>
</dbReference>
<evidence type="ECO:0000256" key="7">
    <source>
        <dbReference type="ARBA" id="ARBA00022777"/>
    </source>
</evidence>
<evidence type="ECO:0000256" key="2">
    <source>
        <dbReference type="ARBA" id="ARBA00006997"/>
    </source>
</evidence>
<dbReference type="UniPathway" id="UPA00053">
    <property type="reaction ID" value="UER00088"/>
</dbReference>
<dbReference type="Proteomes" id="UP000885797">
    <property type="component" value="Unassembled WGS sequence"/>
</dbReference>
<dbReference type="PRINTS" id="PR01100">
    <property type="entry name" value="SHIKIMTKNASE"/>
</dbReference>
<accession>A0A7V2SVR2</accession>
<dbReference type="PANTHER" id="PTHR21087:SF16">
    <property type="entry name" value="SHIKIMATE KINASE 1, CHLOROPLASTIC"/>
    <property type="match status" value="1"/>
</dbReference>
<dbReference type="SUPFAM" id="SSF52540">
    <property type="entry name" value="P-loop containing nucleoside triphosphate hydrolases"/>
    <property type="match status" value="1"/>
</dbReference>
<feature type="non-terminal residue" evidence="11">
    <location>
        <position position="1"/>
    </location>
</feature>
<reference evidence="11" key="1">
    <citation type="journal article" date="2020" name="mSystems">
        <title>Genome- and Community-Level Interaction Insights into Carbon Utilization and Element Cycling Functions of Hydrothermarchaeota in Hydrothermal Sediment.</title>
        <authorList>
            <person name="Zhou Z."/>
            <person name="Liu Y."/>
            <person name="Xu W."/>
            <person name="Pan J."/>
            <person name="Luo Z.H."/>
            <person name="Li M."/>
        </authorList>
    </citation>
    <scope>NUCLEOTIDE SEQUENCE [LARGE SCALE GENOMIC DNA]</scope>
    <source>
        <strain evidence="11">HyVt-503</strain>
    </source>
</reference>
<evidence type="ECO:0000256" key="1">
    <source>
        <dbReference type="ARBA" id="ARBA00004842"/>
    </source>
</evidence>
<dbReference type="PANTHER" id="PTHR21087">
    <property type="entry name" value="SHIKIMATE KINASE"/>
    <property type="match status" value="1"/>
</dbReference>
<protein>
    <recommendedName>
        <fullName evidence="3">shikimate kinase</fullName>
        <ecNumber evidence="3">2.7.1.71</ecNumber>
    </recommendedName>
</protein>
<keyword evidence="6" id="KW-0547">Nucleotide-binding</keyword>
<evidence type="ECO:0000256" key="3">
    <source>
        <dbReference type="ARBA" id="ARBA00012154"/>
    </source>
</evidence>
<dbReference type="EMBL" id="DRND01000145">
    <property type="protein sequence ID" value="HFC46583.1"/>
    <property type="molecule type" value="Genomic_DNA"/>
</dbReference>
<dbReference type="EC" id="2.7.1.71" evidence="3"/>